<dbReference type="Pfam" id="PF00386">
    <property type="entry name" value="C1q"/>
    <property type="match status" value="1"/>
</dbReference>
<gene>
    <name evidence="6" type="ORF">MCOR_38358</name>
</gene>
<dbReference type="SMART" id="SM00110">
    <property type="entry name" value="C1Q"/>
    <property type="match status" value="1"/>
</dbReference>
<dbReference type="Gene3D" id="2.60.120.40">
    <property type="match status" value="1"/>
</dbReference>
<feature type="domain" description="C1q" evidence="5">
    <location>
        <begin position="57"/>
        <end position="190"/>
    </location>
</feature>
<keyword evidence="3 4" id="KW-0732">Signal</keyword>
<evidence type="ECO:0000313" key="6">
    <source>
        <dbReference type="EMBL" id="CAC5404592.1"/>
    </source>
</evidence>
<dbReference type="PRINTS" id="PR00007">
    <property type="entry name" value="COMPLEMNTC1Q"/>
</dbReference>
<keyword evidence="2" id="KW-0964">Secreted</keyword>
<dbReference type="PROSITE" id="PS50871">
    <property type="entry name" value="C1Q"/>
    <property type="match status" value="1"/>
</dbReference>
<accession>A0A6J8DB66</accession>
<protein>
    <submittedName>
        <fullName evidence="6">C1QL</fullName>
    </submittedName>
</protein>
<evidence type="ECO:0000256" key="3">
    <source>
        <dbReference type="ARBA" id="ARBA00022729"/>
    </source>
</evidence>
<organism evidence="6 7">
    <name type="scientific">Mytilus coruscus</name>
    <name type="common">Sea mussel</name>
    <dbReference type="NCBI Taxonomy" id="42192"/>
    <lineage>
        <taxon>Eukaryota</taxon>
        <taxon>Metazoa</taxon>
        <taxon>Spiralia</taxon>
        <taxon>Lophotrochozoa</taxon>
        <taxon>Mollusca</taxon>
        <taxon>Bivalvia</taxon>
        <taxon>Autobranchia</taxon>
        <taxon>Pteriomorphia</taxon>
        <taxon>Mytilida</taxon>
        <taxon>Mytiloidea</taxon>
        <taxon>Mytilidae</taxon>
        <taxon>Mytilinae</taxon>
        <taxon>Mytilus</taxon>
    </lineage>
</organism>
<evidence type="ECO:0000256" key="1">
    <source>
        <dbReference type="ARBA" id="ARBA00004613"/>
    </source>
</evidence>
<dbReference type="Proteomes" id="UP000507470">
    <property type="component" value="Unassembled WGS sequence"/>
</dbReference>
<evidence type="ECO:0000256" key="2">
    <source>
        <dbReference type="ARBA" id="ARBA00022525"/>
    </source>
</evidence>
<dbReference type="GO" id="GO:0005576">
    <property type="term" value="C:extracellular region"/>
    <property type="evidence" value="ECO:0007669"/>
    <property type="project" value="UniProtKB-SubCell"/>
</dbReference>
<proteinExistence type="predicted"/>
<evidence type="ECO:0000256" key="4">
    <source>
        <dbReference type="SAM" id="SignalP"/>
    </source>
</evidence>
<evidence type="ECO:0000313" key="7">
    <source>
        <dbReference type="Proteomes" id="UP000507470"/>
    </source>
</evidence>
<dbReference type="PANTHER" id="PTHR22923">
    <property type="entry name" value="CEREBELLIN-RELATED"/>
    <property type="match status" value="1"/>
</dbReference>
<comment type="subcellular location">
    <subcellularLocation>
        <location evidence="1">Secreted</location>
    </subcellularLocation>
</comment>
<dbReference type="SUPFAM" id="SSF49842">
    <property type="entry name" value="TNF-like"/>
    <property type="match status" value="1"/>
</dbReference>
<dbReference type="InterPro" id="IPR050822">
    <property type="entry name" value="Cerebellin_Synaptic_Org"/>
</dbReference>
<feature type="chain" id="PRO_5026864923" evidence="4">
    <location>
        <begin position="24"/>
        <end position="190"/>
    </location>
</feature>
<keyword evidence="7" id="KW-1185">Reference proteome</keyword>
<dbReference type="AlphaFoldDB" id="A0A6J8DB66"/>
<dbReference type="InterPro" id="IPR008983">
    <property type="entry name" value="Tumour_necrosis_fac-like_dom"/>
</dbReference>
<reference evidence="6 7" key="1">
    <citation type="submission" date="2020-06" db="EMBL/GenBank/DDBJ databases">
        <authorList>
            <person name="Li R."/>
            <person name="Bekaert M."/>
        </authorList>
    </citation>
    <scope>NUCLEOTIDE SEQUENCE [LARGE SCALE GENOMIC DNA]</scope>
    <source>
        <strain evidence="7">wild</strain>
    </source>
</reference>
<feature type="signal peptide" evidence="4">
    <location>
        <begin position="1"/>
        <end position="23"/>
    </location>
</feature>
<dbReference type="EMBL" id="CACVKT020006975">
    <property type="protein sequence ID" value="CAC5404592.1"/>
    <property type="molecule type" value="Genomic_DNA"/>
</dbReference>
<dbReference type="OrthoDB" id="6084676at2759"/>
<sequence length="190" mass="20853">MFILQHLPIVCLVLSGLICVVSSSCSSKLEHSLFDDLIGMMLKLKGTGNGGQGNISTKKDTPAFTAYRNSVQTLSSNAIVKFDKLWTNNLNAYDLTTGVFTAPMPGLYHFSAVVMSEDGKTLFLHLWHNDIKTAGSYTQGDGYKTGTFDVVLNLKKGDRIYIRCKGGHDSQTIYSNVDNYSTFSGYIIAK</sequence>
<name>A0A6J8DB66_MYTCO</name>
<dbReference type="PANTHER" id="PTHR22923:SF116">
    <property type="entry name" value="C1Q DOMAIN-CONTAINING PROTEIN"/>
    <property type="match status" value="1"/>
</dbReference>
<evidence type="ECO:0000259" key="5">
    <source>
        <dbReference type="PROSITE" id="PS50871"/>
    </source>
</evidence>
<dbReference type="InterPro" id="IPR001073">
    <property type="entry name" value="C1q_dom"/>
</dbReference>